<keyword evidence="4" id="KW-1185">Reference proteome</keyword>
<name>A0A2G5HZJ9_CERBT</name>
<accession>A0A2G5HZJ9</accession>
<dbReference type="SUPFAM" id="SSF52047">
    <property type="entry name" value="RNI-like"/>
    <property type="match status" value="1"/>
</dbReference>
<dbReference type="AlphaFoldDB" id="A0A2G5HZJ9"/>
<evidence type="ECO:0008006" key="5">
    <source>
        <dbReference type="Google" id="ProtNLM"/>
    </source>
</evidence>
<evidence type="ECO:0000313" key="1">
    <source>
        <dbReference type="EMBL" id="PIA97969.1"/>
    </source>
</evidence>
<dbReference type="EMBL" id="LKMD01000102">
    <property type="protein sequence ID" value="PIA97969.1"/>
    <property type="molecule type" value="Genomic_DNA"/>
</dbReference>
<dbReference type="Proteomes" id="UP001302367">
    <property type="component" value="Chromosome 2"/>
</dbReference>
<evidence type="ECO:0000313" key="2">
    <source>
        <dbReference type="EMBL" id="WPA98806.1"/>
    </source>
</evidence>
<gene>
    <name evidence="1" type="ORF">CB0940_06190</name>
    <name evidence="2" type="ORF">RHO25_003419</name>
</gene>
<reference evidence="2 4" key="2">
    <citation type="submission" date="2023-09" db="EMBL/GenBank/DDBJ databases">
        <title>Complete-Gapless Cercospora beticola genome.</title>
        <authorList>
            <person name="Wyatt N.A."/>
            <person name="Spanner R.E."/>
            <person name="Bolton M.D."/>
        </authorList>
    </citation>
    <scope>NUCLEOTIDE SEQUENCE [LARGE SCALE GENOMIC DNA]</scope>
    <source>
        <strain evidence="2">Cb09-40</strain>
    </source>
</reference>
<organism evidence="1 3">
    <name type="scientific">Cercospora beticola</name>
    <name type="common">Sugarbeet leaf spot fungus</name>
    <dbReference type="NCBI Taxonomy" id="122368"/>
    <lineage>
        <taxon>Eukaryota</taxon>
        <taxon>Fungi</taxon>
        <taxon>Dikarya</taxon>
        <taxon>Ascomycota</taxon>
        <taxon>Pezizomycotina</taxon>
        <taxon>Dothideomycetes</taxon>
        <taxon>Dothideomycetidae</taxon>
        <taxon>Mycosphaerellales</taxon>
        <taxon>Mycosphaerellaceae</taxon>
        <taxon>Cercospora</taxon>
    </lineage>
</organism>
<sequence length="528" mass="60441">MGDSRLLSLPEELVASIAELVPVDSILNLALSCSATFRHVEQRLEQNQRLHAEFKIQHDRLPLTSATLLRRAISDPDAIWHLRAFESWGIRPGFEKWKSWSYTWEDLYNKADGTIECYEDHSTLDAKFYQPVELVDYRMIMMDKLHMSPEETYKWTERIRDGWDEPIKGMLFALAPRLDRLNFLKYDDESIEFGEEDPLIFLCTAVRSVYDSLTIGAVWPPGFTSLRMVSICSYTEWRHNQDAFYASPSSVACLFLLPNIKVLNLSHVGQGRDEDSDYVLLPGSSSVEALGFCFVGMTLQARIMFIQACRRLLSFKSVDSDMSNWNERSELWRALSKQHGPWLESLSLEDIGGLLPEISTSFPKLKQLDCLRAADWDRDYKTFIWTNPPPLPKIQATLEAESEEHDETTAPLDLRTALPFTIERLAISSDPGSMVTTVVSKKAMRALAELAEDERFQSLKEICLYSVGHGAMGCDPVQPYDDSFARLRARNIDIHRDCDYKEHDKIHNDGDPLFFTNETEPTDCPPDE</sequence>
<proteinExistence type="predicted"/>
<reference evidence="1 3" key="1">
    <citation type="submission" date="2015-10" db="EMBL/GenBank/DDBJ databases">
        <title>The cercosporin biosynthetic gene cluster was horizontally transferred to several fungal lineages and shown to be expanded in Cercospora beticola based on microsynteny with recipient genomes.</title>
        <authorList>
            <person name="De Jonge R."/>
            <person name="Ebert M.K."/>
            <person name="Suttle J.C."/>
            <person name="Jurick Ii W.M."/>
            <person name="Secor G.A."/>
            <person name="Thomma B.P."/>
            <person name="Van De Peer Y."/>
            <person name="Bolton M.D."/>
        </authorList>
    </citation>
    <scope>NUCLEOTIDE SEQUENCE [LARGE SCALE GENOMIC DNA]</scope>
    <source>
        <strain evidence="1 3">09-40</strain>
    </source>
</reference>
<evidence type="ECO:0000313" key="3">
    <source>
        <dbReference type="Proteomes" id="UP000230605"/>
    </source>
</evidence>
<dbReference type="OrthoDB" id="3644718at2759"/>
<evidence type="ECO:0000313" key="4">
    <source>
        <dbReference type="Proteomes" id="UP001302367"/>
    </source>
</evidence>
<dbReference type="Proteomes" id="UP000230605">
    <property type="component" value="Chromosome 2"/>
</dbReference>
<dbReference type="EMBL" id="CP134185">
    <property type="protein sequence ID" value="WPA98806.1"/>
    <property type="molecule type" value="Genomic_DNA"/>
</dbReference>
<protein>
    <recommendedName>
        <fullName evidence="5">F-box domain-containing protein</fullName>
    </recommendedName>
</protein>